<dbReference type="GO" id="GO:0008233">
    <property type="term" value="F:peptidase activity"/>
    <property type="evidence" value="ECO:0007669"/>
    <property type="project" value="UniProtKB-KW"/>
</dbReference>
<evidence type="ECO:0000256" key="7">
    <source>
        <dbReference type="ARBA" id="ARBA00023136"/>
    </source>
</evidence>
<evidence type="ECO:0000313" key="9">
    <source>
        <dbReference type="EMBL" id="EGO63208.1"/>
    </source>
</evidence>
<keyword evidence="6 8" id="KW-1133">Transmembrane helix</keyword>
<evidence type="ECO:0000256" key="3">
    <source>
        <dbReference type="ARBA" id="ARBA00022670"/>
    </source>
</evidence>
<dbReference type="AlphaFoldDB" id="F7NLA3"/>
<evidence type="ECO:0000256" key="4">
    <source>
        <dbReference type="ARBA" id="ARBA00022692"/>
    </source>
</evidence>
<feature type="transmembrane region" description="Helical" evidence="8">
    <location>
        <begin position="109"/>
        <end position="130"/>
    </location>
</feature>
<keyword evidence="1" id="KW-1003">Cell membrane</keyword>
<dbReference type="GO" id="GO:0009372">
    <property type="term" value="P:quorum sensing"/>
    <property type="evidence" value="ECO:0007669"/>
    <property type="project" value="UniProtKB-KW"/>
</dbReference>
<keyword evidence="2" id="KW-0673">Quorum sensing</keyword>
<keyword evidence="5" id="KW-0378">Hydrolase</keyword>
<keyword evidence="10" id="KW-1185">Reference proteome</keyword>
<dbReference type="GO" id="GO:0016020">
    <property type="term" value="C:membrane"/>
    <property type="evidence" value="ECO:0007669"/>
    <property type="project" value="InterPro"/>
</dbReference>
<evidence type="ECO:0000256" key="2">
    <source>
        <dbReference type="ARBA" id="ARBA00022654"/>
    </source>
</evidence>
<keyword evidence="7 8" id="KW-0472">Membrane</keyword>
<feature type="transmembrane region" description="Helical" evidence="8">
    <location>
        <begin position="39"/>
        <end position="69"/>
    </location>
</feature>
<evidence type="ECO:0000256" key="5">
    <source>
        <dbReference type="ARBA" id="ARBA00022801"/>
    </source>
</evidence>
<comment type="caution">
    <text evidence="9">The sequence shown here is derived from an EMBL/GenBank/DDBJ whole genome shotgun (WGS) entry which is preliminary data.</text>
</comment>
<organism evidence="9 10">
    <name type="scientific">Acetonema longum DSM 6540</name>
    <dbReference type="NCBI Taxonomy" id="1009370"/>
    <lineage>
        <taxon>Bacteria</taxon>
        <taxon>Bacillati</taxon>
        <taxon>Bacillota</taxon>
        <taxon>Negativicutes</taxon>
        <taxon>Acetonemataceae</taxon>
        <taxon>Acetonema</taxon>
    </lineage>
</organism>
<gene>
    <name evidence="9" type="ORF">ALO_14377</name>
</gene>
<dbReference type="Pfam" id="PF04647">
    <property type="entry name" value="AgrB"/>
    <property type="match status" value="1"/>
</dbReference>
<evidence type="ECO:0000313" key="10">
    <source>
        <dbReference type="Proteomes" id="UP000003240"/>
    </source>
</evidence>
<feature type="transmembrane region" description="Helical" evidence="8">
    <location>
        <begin position="81"/>
        <end position="103"/>
    </location>
</feature>
<dbReference type="STRING" id="1009370.ALO_14377"/>
<dbReference type="OrthoDB" id="2854767at2"/>
<proteinExistence type="predicted"/>
<protein>
    <submittedName>
        <fullName evidence="9">Accessory gene regulator B</fullName>
    </submittedName>
</protein>
<evidence type="ECO:0000256" key="6">
    <source>
        <dbReference type="ARBA" id="ARBA00022989"/>
    </source>
</evidence>
<name>F7NLA3_9FIRM</name>
<feature type="transmembrane region" description="Helical" evidence="8">
    <location>
        <begin position="151"/>
        <end position="170"/>
    </location>
</feature>
<feature type="transmembrane region" description="Helical" evidence="8">
    <location>
        <begin position="176"/>
        <end position="200"/>
    </location>
</feature>
<evidence type="ECO:0000256" key="8">
    <source>
        <dbReference type="SAM" id="Phobius"/>
    </source>
</evidence>
<keyword evidence="3" id="KW-0645">Protease</keyword>
<sequence length="224" mass="24029">MDILKDTAVCVARYLSEKTGLDSKETDTVRFVMEYLLGFFVNLGGVIGIALALGTVPYVLAAMLTALLLRLVSGGSHCSTALRCFVLGTVALVSIGQLAALLGRQAPPALLAALMIFSVAAGFYAVNKWAPGDTPAKPIVSAKKREKYKRFSFLFIIAWAAAVSLGLIFSGRNTPLAAALIAASIGGFWWQIFSITPAGYRFAAAMERVFDSCCITFRTKKQQM</sequence>
<dbReference type="Proteomes" id="UP000003240">
    <property type="component" value="Unassembled WGS sequence"/>
</dbReference>
<reference evidence="9 10" key="1">
    <citation type="journal article" date="2011" name="EMBO J.">
        <title>Structural diversity of bacterial flagellar motors.</title>
        <authorList>
            <person name="Chen S."/>
            <person name="Beeby M."/>
            <person name="Murphy G.E."/>
            <person name="Leadbetter J.R."/>
            <person name="Hendrixson D.R."/>
            <person name="Briegel A."/>
            <person name="Li Z."/>
            <person name="Shi J."/>
            <person name="Tocheva E.I."/>
            <person name="Muller A."/>
            <person name="Dobro M.J."/>
            <person name="Jensen G.J."/>
        </authorList>
    </citation>
    <scope>NUCLEOTIDE SEQUENCE [LARGE SCALE GENOMIC DNA]</scope>
    <source>
        <strain evidence="9 10">DSM 6540</strain>
    </source>
</reference>
<dbReference type="InterPro" id="IPR006741">
    <property type="entry name" value="AgrB"/>
</dbReference>
<evidence type="ECO:0000256" key="1">
    <source>
        <dbReference type="ARBA" id="ARBA00022475"/>
    </source>
</evidence>
<dbReference type="EMBL" id="AFGF01000126">
    <property type="protein sequence ID" value="EGO63208.1"/>
    <property type="molecule type" value="Genomic_DNA"/>
</dbReference>
<dbReference type="eggNOG" id="COG4512">
    <property type="taxonomic scope" value="Bacteria"/>
</dbReference>
<accession>F7NLA3</accession>
<dbReference type="RefSeq" id="WP_004573448.1">
    <property type="nucleotide sequence ID" value="NZ_AFGF01000126.1"/>
</dbReference>
<keyword evidence="4 8" id="KW-0812">Transmembrane</keyword>
<dbReference type="GO" id="GO:0006508">
    <property type="term" value="P:proteolysis"/>
    <property type="evidence" value="ECO:0007669"/>
    <property type="project" value="UniProtKB-KW"/>
</dbReference>
<dbReference type="SMART" id="SM00793">
    <property type="entry name" value="AgrB"/>
    <property type="match status" value="1"/>
</dbReference>